<reference evidence="10" key="1">
    <citation type="submission" date="2016-05" db="EMBL/GenBank/DDBJ databases">
        <title>Comparative genomics of biotechnologically important yeasts.</title>
        <authorList>
            <consortium name="DOE Joint Genome Institute"/>
            <person name="Riley R."/>
            <person name="Haridas S."/>
            <person name="Wolfe K.H."/>
            <person name="Lopes M.R."/>
            <person name="Hittinger C.T."/>
            <person name="Goker M."/>
            <person name="Salamov A."/>
            <person name="Wisecaver J."/>
            <person name="Long T.M."/>
            <person name="Aerts A.L."/>
            <person name="Barry K."/>
            <person name="Choi C."/>
            <person name="Clum A."/>
            <person name="Coughlan A.Y."/>
            <person name="Deshpande S."/>
            <person name="Douglass A.P."/>
            <person name="Hanson S.J."/>
            <person name="Klenk H.-P."/>
            <person name="Labutti K."/>
            <person name="Lapidus A."/>
            <person name="Lindquist E."/>
            <person name="Lipzen A."/>
            <person name="Meier-Kolthoff J.P."/>
            <person name="Ohm R.A."/>
            <person name="Otillar R.P."/>
            <person name="Pangilinan J."/>
            <person name="Peng Y."/>
            <person name="Rokas A."/>
            <person name="Rosa C.A."/>
            <person name="Scheuner C."/>
            <person name="Sibirny A.A."/>
            <person name="Slot J.C."/>
            <person name="Stielow J.B."/>
            <person name="Sun H."/>
            <person name="Kurtzman C.P."/>
            <person name="Blackwell M."/>
            <person name="Grigoriev I.V."/>
            <person name="Jeffries T.W."/>
        </authorList>
    </citation>
    <scope>NUCLEOTIDE SEQUENCE [LARGE SCALE GENOMIC DNA]</scope>
    <source>
        <strain evidence="10">NRRL Y-12698</strain>
    </source>
</reference>
<dbReference type="PANTHER" id="PTHR23514:SF3">
    <property type="entry name" value="BYPASS OF STOP CODON PROTEIN 6"/>
    <property type="match status" value="1"/>
</dbReference>
<feature type="transmembrane region" description="Helical" evidence="7">
    <location>
        <begin position="127"/>
        <end position="149"/>
    </location>
</feature>
<feature type="transmembrane region" description="Helical" evidence="7">
    <location>
        <begin position="369"/>
        <end position="393"/>
    </location>
</feature>
<dbReference type="OrthoDB" id="413079at2759"/>
<feature type="domain" description="Major facilitator superfamily (MFS) profile" evidence="8">
    <location>
        <begin position="66"/>
        <end position="459"/>
    </location>
</feature>
<evidence type="ECO:0000256" key="1">
    <source>
        <dbReference type="ARBA" id="ARBA00004127"/>
    </source>
</evidence>
<evidence type="ECO:0000256" key="7">
    <source>
        <dbReference type="SAM" id="Phobius"/>
    </source>
</evidence>
<dbReference type="GO" id="GO:0016020">
    <property type="term" value="C:membrane"/>
    <property type="evidence" value="ECO:0007669"/>
    <property type="project" value="TreeGrafter"/>
</dbReference>
<protein>
    <recommendedName>
        <fullName evidence="8">Major facilitator superfamily (MFS) profile domain-containing protein</fullName>
    </recommendedName>
</protein>
<feature type="transmembrane region" description="Helical" evidence="7">
    <location>
        <begin position="155"/>
        <end position="178"/>
    </location>
</feature>
<evidence type="ECO:0000256" key="6">
    <source>
        <dbReference type="ARBA" id="ARBA00023136"/>
    </source>
</evidence>
<feature type="transmembrane region" description="Helical" evidence="7">
    <location>
        <begin position="215"/>
        <end position="236"/>
    </location>
</feature>
<keyword evidence="3" id="KW-0813">Transport</keyword>
<dbReference type="EMBL" id="KV454427">
    <property type="protein sequence ID" value="ODQ81479.1"/>
    <property type="molecule type" value="Genomic_DNA"/>
</dbReference>
<feature type="transmembrane region" description="Helical" evidence="7">
    <location>
        <begin position="405"/>
        <end position="423"/>
    </location>
</feature>
<evidence type="ECO:0000256" key="5">
    <source>
        <dbReference type="ARBA" id="ARBA00022989"/>
    </source>
</evidence>
<evidence type="ECO:0000256" key="2">
    <source>
        <dbReference type="ARBA" id="ARBA00008335"/>
    </source>
</evidence>
<feature type="transmembrane region" description="Helical" evidence="7">
    <location>
        <begin position="67"/>
        <end position="88"/>
    </location>
</feature>
<dbReference type="Proteomes" id="UP000094336">
    <property type="component" value="Unassembled WGS sequence"/>
</dbReference>
<dbReference type="SUPFAM" id="SSF103473">
    <property type="entry name" value="MFS general substrate transporter"/>
    <property type="match status" value="1"/>
</dbReference>
<dbReference type="GeneID" id="30145720"/>
<accession>A0A1E3QUX3</accession>
<dbReference type="InterPro" id="IPR011701">
    <property type="entry name" value="MFS"/>
</dbReference>
<keyword evidence="10" id="KW-1185">Reference proteome</keyword>
<comment type="subcellular location">
    <subcellularLocation>
        <location evidence="1">Endomembrane system</location>
        <topology evidence="1">Multi-pass membrane protein</topology>
    </subcellularLocation>
</comment>
<evidence type="ECO:0000313" key="9">
    <source>
        <dbReference type="EMBL" id="ODQ81479.1"/>
    </source>
</evidence>
<organism evidence="9 10">
    <name type="scientific">Babjeviella inositovora NRRL Y-12698</name>
    <dbReference type="NCBI Taxonomy" id="984486"/>
    <lineage>
        <taxon>Eukaryota</taxon>
        <taxon>Fungi</taxon>
        <taxon>Dikarya</taxon>
        <taxon>Ascomycota</taxon>
        <taxon>Saccharomycotina</taxon>
        <taxon>Pichiomycetes</taxon>
        <taxon>Serinales incertae sedis</taxon>
        <taxon>Babjeviella</taxon>
    </lineage>
</organism>
<keyword evidence="6 7" id="KW-0472">Membrane</keyword>
<dbReference type="GO" id="GO:0012505">
    <property type="term" value="C:endomembrane system"/>
    <property type="evidence" value="ECO:0007669"/>
    <property type="project" value="UniProtKB-SubCell"/>
</dbReference>
<dbReference type="GO" id="GO:0022857">
    <property type="term" value="F:transmembrane transporter activity"/>
    <property type="evidence" value="ECO:0007669"/>
    <property type="project" value="InterPro"/>
</dbReference>
<dbReference type="PANTHER" id="PTHR23514">
    <property type="entry name" value="BYPASS OF STOP CODON PROTEIN 6"/>
    <property type="match status" value="1"/>
</dbReference>
<dbReference type="PROSITE" id="PS50850">
    <property type="entry name" value="MFS"/>
    <property type="match status" value="1"/>
</dbReference>
<evidence type="ECO:0000313" key="10">
    <source>
        <dbReference type="Proteomes" id="UP000094336"/>
    </source>
</evidence>
<proteinExistence type="inferred from homology"/>
<dbReference type="RefSeq" id="XP_018986807.1">
    <property type="nucleotide sequence ID" value="XM_019127867.1"/>
</dbReference>
<feature type="transmembrane region" description="Helical" evidence="7">
    <location>
        <begin position="345"/>
        <end position="363"/>
    </location>
</feature>
<evidence type="ECO:0000259" key="8">
    <source>
        <dbReference type="PROSITE" id="PS50850"/>
    </source>
</evidence>
<feature type="transmembrane region" description="Helical" evidence="7">
    <location>
        <begin position="190"/>
        <end position="209"/>
    </location>
</feature>
<keyword evidence="5 7" id="KW-1133">Transmembrane helix</keyword>
<dbReference type="Pfam" id="PF07690">
    <property type="entry name" value="MFS_1"/>
    <property type="match status" value="1"/>
</dbReference>
<name>A0A1E3QUX3_9ASCO</name>
<dbReference type="AlphaFoldDB" id="A0A1E3QUX3"/>
<gene>
    <name evidence="9" type="ORF">BABINDRAFT_159759</name>
</gene>
<keyword evidence="4 7" id="KW-0812">Transmembrane</keyword>
<feature type="transmembrane region" description="Helical" evidence="7">
    <location>
        <begin position="435"/>
        <end position="455"/>
    </location>
</feature>
<sequence>MEPDQGLHDTQDLLLRNLNSSFEIDSFDHDLTTDPSLHDPHTINYKGASIFLDTLNWRQSRTLKLQLATCFVMFLVFGLNDQVLGTLIPKLKEHYNLSDAKVGVIFLFQSLGYGMSAFCTEICHNYVGLRGVIIGCICCTLAGFTIASLSPPFPLLVLGYCIIGLGLGAEDASLNAWVGKLDNSNELLGILHSTYGLGCFIAPPMTAWFLTNGATWYHCYWMVITAALVSLGLSLISFKHETAEKYCYLVGPDSHQNLEGVSTEPVSMKETLKNQTVWMLGLCLFIYLGAESGLGSWLVSYLMRSKGRSHSSAAYVTSSYWFGLTLGRLVLGFCTAWLPSEFVANIIYLCVSNVGVALIAIVGGAHTAALVFACFFTGFFIGPVFQTVVAAAAKTLPVRLHVSGISFSIGFAAGGAAFFPWFIGFLNSHIGNMNMLPVFVGVLVFASLGFWLRVVKSAKQAA</sequence>
<evidence type="ECO:0000256" key="4">
    <source>
        <dbReference type="ARBA" id="ARBA00022692"/>
    </source>
</evidence>
<dbReference type="InterPro" id="IPR051788">
    <property type="entry name" value="MFS_Transporter"/>
</dbReference>
<feature type="transmembrane region" description="Helical" evidence="7">
    <location>
        <begin position="319"/>
        <end position="338"/>
    </location>
</feature>
<dbReference type="STRING" id="984486.A0A1E3QUX3"/>
<dbReference type="InterPro" id="IPR020846">
    <property type="entry name" value="MFS_dom"/>
</dbReference>
<dbReference type="InterPro" id="IPR036259">
    <property type="entry name" value="MFS_trans_sf"/>
</dbReference>
<feature type="transmembrane region" description="Helical" evidence="7">
    <location>
        <begin position="100"/>
        <end position="120"/>
    </location>
</feature>
<feature type="transmembrane region" description="Helical" evidence="7">
    <location>
        <begin position="277"/>
        <end position="299"/>
    </location>
</feature>
<evidence type="ECO:0000256" key="3">
    <source>
        <dbReference type="ARBA" id="ARBA00022448"/>
    </source>
</evidence>
<dbReference type="Gene3D" id="1.20.1250.20">
    <property type="entry name" value="MFS general substrate transporter like domains"/>
    <property type="match status" value="2"/>
</dbReference>
<comment type="similarity">
    <text evidence="2">Belongs to the major facilitator superfamily.</text>
</comment>